<gene>
    <name evidence="2" type="ORF">NCTC12722_02101</name>
</gene>
<accession>A0A380W7G6</accession>
<reference evidence="2 3" key="1">
    <citation type="submission" date="2018-06" db="EMBL/GenBank/DDBJ databases">
        <authorList>
            <consortium name="Pathogen Informatics"/>
            <person name="Doyle S."/>
        </authorList>
    </citation>
    <scope>NUCLEOTIDE SEQUENCE [LARGE SCALE GENOMIC DNA]</scope>
    <source>
        <strain evidence="2 3">NCTC12722</strain>
    </source>
</reference>
<evidence type="ECO:0000256" key="1">
    <source>
        <dbReference type="SAM" id="SignalP"/>
    </source>
</evidence>
<evidence type="ECO:0000313" key="3">
    <source>
        <dbReference type="Proteomes" id="UP000254343"/>
    </source>
</evidence>
<feature type="signal peptide" evidence="1">
    <location>
        <begin position="1"/>
        <end position="19"/>
    </location>
</feature>
<dbReference type="Proteomes" id="UP000254343">
    <property type="component" value="Unassembled WGS sequence"/>
</dbReference>
<name>A0A380W7G6_AFIFE</name>
<protein>
    <submittedName>
        <fullName evidence="2">Uncharacterized protein</fullName>
    </submittedName>
</protein>
<dbReference type="OrthoDB" id="9958648at2"/>
<keyword evidence="1" id="KW-0732">Signal</keyword>
<dbReference type="EMBL" id="UIGB01000001">
    <property type="protein sequence ID" value="SUU84898.1"/>
    <property type="molecule type" value="Genomic_DNA"/>
</dbReference>
<organism evidence="2 3">
    <name type="scientific">Afipia felis</name>
    <name type="common">Cat scratch disease bacillus</name>
    <dbReference type="NCBI Taxonomy" id="1035"/>
    <lineage>
        <taxon>Bacteria</taxon>
        <taxon>Pseudomonadati</taxon>
        <taxon>Pseudomonadota</taxon>
        <taxon>Alphaproteobacteria</taxon>
        <taxon>Hyphomicrobiales</taxon>
        <taxon>Nitrobacteraceae</taxon>
        <taxon>Afipia</taxon>
    </lineage>
</organism>
<sequence>MRIVALLILAAAFAAPASAEPTFLKREPLVLPPYVSVLVDTKTCGAGMVMRVRGAIAGRERQRTCVPMGSIQARNGGDLL</sequence>
<dbReference type="RefSeq" id="WP_002715723.1">
    <property type="nucleotide sequence ID" value="NZ_UFSI01000001.1"/>
</dbReference>
<dbReference type="AlphaFoldDB" id="A0A380W7G6"/>
<proteinExistence type="predicted"/>
<evidence type="ECO:0000313" key="2">
    <source>
        <dbReference type="EMBL" id="SUU84898.1"/>
    </source>
</evidence>
<feature type="chain" id="PRO_5016970991" evidence="1">
    <location>
        <begin position="20"/>
        <end position="80"/>
    </location>
</feature>